<evidence type="ECO:0000313" key="2">
    <source>
        <dbReference type="WBParaSite" id="jg16681"/>
    </source>
</evidence>
<sequence>MEREHESGVEAATTPQALLVSFQESISEVESSQLYSDGFFYKFVYNLRNNIQQEDQVYQCRNSSAPYCRGRI</sequence>
<keyword evidence="1" id="KW-1185">Reference proteome</keyword>
<dbReference type="Proteomes" id="UP000887574">
    <property type="component" value="Unplaced"/>
</dbReference>
<evidence type="ECO:0000313" key="1">
    <source>
        <dbReference type="Proteomes" id="UP000887574"/>
    </source>
</evidence>
<proteinExistence type="predicted"/>
<protein>
    <submittedName>
        <fullName evidence="2">Uncharacterized protein</fullName>
    </submittedName>
</protein>
<name>A0A915D719_9BILA</name>
<accession>A0A915D719</accession>
<organism evidence="1 2">
    <name type="scientific">Ditylenchus dipsaci</name>
    <dbReference type="NCBI Taxonomy" id="166011"/>
    <lineage>
        <taxon>Eukaryota</taxon>
        <taxon>Metazoa</taxon>
        <taxon>Ecdysozoa</taxon>
        <taxon>Nematoda</taxon>
        <taxon>Chromadorea</taxon>
        <taxon>Rhabditida</taxon>
        <taxon>Tylenchina</taxon>
        <taxon>Tylenchomorpha</taxon>
        <taxon>Sphaerularioidea</taxon>
        <taxon>Anguinidae</taxon>
        <taxon>Anguininae</taxon>
        <taxon>Ditylenchus</taxon>
    </lineage>
</organism>
<dbReference type="WBParaSite" id="jg16681">
    <property type="protein sequence ID" value="jg16681"/>
    <property type="gene ID" value="jg16681"/>
</dbReference>
<reference evidence="2" key="1">
    <citation type="submission" date="2022-11" db="UniProtKB">
        <authorList>
            <consortium name="WormBaseParasite"/>
        </authorList>
    </citation>
    <scope>IDENTIFICATION</scope>
</reference>
<dbReference type="AlphaFoldDB" id="A0A915D719"/>